<keyword evidence="3" id="KW-1185">Reference proteome</keyword>
<dbReference type="Gene3D" id="1.25.40.10">
    <property type="entry name" value="Tetratricopeptide repeat domain"/>
    <property type="match status" value="1"/>
</dbReference>
<evidence type="ECO:0000313" key="3">
    <source>
        <dbReference type="Proteomes" id="UP000838100"/>
    </source>
</evidence>
<name>A0ABM9AHV1_9GAMM</name>
<dbReference type="EMBL" id="CAKLPX010000004">
    <property type="protein sequence ID" value="CAH0992812.1"/>
    <property type="molecule type" value="Genomic_DNA"/>
</dbReference>
<dbReference type="Pfam" id="PF13181">
    <property type="entry name" value="TPR_8"/>
    <property type="match status" value="1"/>
</dbReference>
<dbReference type="InterPro" id="IPR019734">
    <property type="entry name" value="TPR_rpt"/>
</dbReference>
<feature type="compositionally biased region" description="Low complexity" evidence="1">
    <location>
        <begin position="83"/>
        <end position="99"/>
    </location>
</feature>
<protein>
    <recommendedName>
        <fullName evidence="4">Tetratricopeptide repeat protein</fullName>
    </recommendedName>
</protein>
<dbReference type="Proteomes" id="UP000838100">
    <property type="component" value="Unassembled WGS sequence"/>
</dbReference>
<evidence type="ECO:0008006" key="4">
    <source>
        <dbReference type="Google" id="ProtNLM"/>
    </source>
</evidence>
<dbReference type="SUPFAM" id="SSF48452">
    <property type="entry name" value="TPR-like"/>
    <property type="match status" value="1"/>
</dbReference>
<organism evidence="2 3">
    <name type="scientific">Sinobacterium norvegicum</name>
    <dbReference type="NCBI Taxonomy" id="1641715"/>
    <lineage>
        <taxon>Bacteria</taxon>
        <taxon>Pseudomonadati</taxon>
        <taxon>Pseudomonadota</taxon>
        <taxon>Gammaproteobacteria</taxon>
        <taxon>Cellvibrionales</taxon>
        <taxon>Spongiibacteraceae</taxon>
        <taxon>Sinobacterium</taxon>
    </lineage>
</organism>
<dbReference type="InterPro" id="IPR011990">
    <property type="entry name" value="TPR-like_helical_dom_sf"/>
</dbReference>
<feature type="compositionally biased region" description="Low complexity" evidence="1">
    <location>
        <begin position="32"/>
        <end position="41"/>
    </location>
</feature>
<feature type="region of interest" description="Disordered" evidence="1">
    <location>
        <begin position="32"/>
        <end position="99"/>
    </location>
</feature>
<evidence type="ECO:0000256" key="1">
    <source>
        <dbReference type="SAM" id="MobiDB-lite"/>
    </source>
</evidence>
<reference evidence="2" key="1">
    <citation type="submission" date="2021-12" db="EMBL/GenBank/DDBJ databases">
        <authorList>
            <person name="Rodrigo-Torres L."/>
            <person name="Arahal R. D."/>
            <person name="Lucena T."/>
        </authorList>
    </citation>
    <scope>NUCLEOTIDE SEQUENCE</scope>
    <source>
        <strain evidence="2">CECT 8267</strain>
    </source>
</reference>
<comment type="caution">
    <text evidence="2">The sequence shown here is derived from an EMBL/GenBank/DDBJ whole genome shotgun (WGS) entry which is preliminary data.</text>
</comment>
<evidence type="ECO:0000313" key="2">
    <source>
        <dbReference type="EMBL" id="CAH0992812.1"/>
    </source>
</evidence>
<feature type="compositionally biased region" description="Polar residues" evidence="1">
    <location>
        <begin position="46"/>
        <end position="76"/>
    </location>
</feature>
<proteinExistence type="predicted"/>
<accession>A0ABM9AHV1</accession>
<dbReference type="SMART" id="SM00028">
    <property type="entry name" value="TPR"/>
    <property type="match status" value="2"/>
</dbReference>
<sequence>MINAETNEVGGKMKAKLLSIAALLVMTGCSSTTTVPVSAPSDDSSKQVVPATSTQPASSRNIEPTTKSANNGSQSAVERLLDQAQQQQQQGRYSSASSSIERAIRIAPSNPVPYAQLAKLKQHMGDNNSARQLANKALSLQPPASTRREMRSLLDSI</sequence>
<gene>
    <name evidence="2" type="ORF">SIN8267_02949</name>
</gene>